<dbReference type="AlphaFoldDB" id="A0AA38WP17"/>
<organism evidence="2 3">
    <name type="scientific">Centaurea solstitialis</name>
    <name type="common">yellow star-thistle</name>
    <dbReference type="NCBI Taxonomy" id="347529"/>
    <lineage>
        <taxon>Eukaryota</taxon>
        <taxon>Viridiplantae</taxon>
        <taxon>Streptophyta</taxon>
        <taxon>Embryophyta</taxon>
        <taxon>Tracheophyta</taxon>
        <taxon>Spermatophyta</taxon>
        <taxon>Magnoliopsida</taxon>
        <taxon>eudicotyledons</taxon>
        <taxon>Gunneridae</taxon>
        <taxon>Pentapetalae</taxon>
        <taxon>asterids</taxon>
        <taxon>campanulids</taxon>
        <taxon>Asterales</taxon>
        <taxon>Asteraceae</taxon>
        <taxon>Carduoideae</taxon>
        <taxon>Cardueae</taxon>
        <taxon>Centaureinae</taxon>
        <taxon>Centaurea</taxon>
    </lineage>
</organism>
<evidence type="ECO:0008006" key="4">
    <source>
        <dbReference type="Google" id="ProtNLM"/>
    </source>
</evidence>
<dbReference type="Proteomes" id="UP001172457">
    <property type="component" value="Chromosome 3"/>
</dbReference>
<protein>
    <recommendedName>
        <fullName evidence="4">Pentatricopeptide repeat-containing protein</fullName>
    </recommendedName>
</protein>
<accession>A0AA38WP17</accession>
<keyword evidence="1" id="KW-0677">Repeat</keyword>
<dbReference type="Pfam" id="PF13041">
    <property type="entry name" value="PPR_2"/>
    <property type="match status" value="1"/>
</dbReference>
<dbReference type="EMBL" id="JARYMX010000003">
    <property type="protein sequence ID" value="KAJ9556744.1"/>
    <property type="molecule type" value="Genomic_DNA"/>
</dbReference>
<reference evidence="2" key="1">
    <citation type="submission" date="2023-03" db="EMBL/GenBank/DDBJ databases">
        <title>Chromosome-scale reference genome and RAD-based genetic map of yellow starthistle (Centaurea solstitialis) reveal putative structural variation and QTLs associated with invader traits.</title>
        <authorList>
            <person name="Reatini B."/>
            <person name="Cang F.A."/>
            <person name="Jiang Q."/>
            <person name="Mckibben M.T.W."/>
            <person name="Barker M.S."/>
            <person name="Rieseberg L.H."/>
            <person name="Dlugosch K.M."/>
        </authorList>
    </citation>
    <scope>NUCLEOTIDE SEQUENCE</scope>
    <source>
        <strain evidence="2">CAN-66</strain>
        <tissue evidence="2">Leaf</tissue>
    </source>
</reference>
<evidence type="ECO:0000313" key="3">
    <source>
        <dbReference type="Proteomes" id="UP001172457"/>
    </source>
</evidence>
<evidence type="ECO:0000256" key="1">
    <source>
        <dbReference type="ARBA" id="ARBA00022737"/>
    </source>
</evidence>
<dbReference type="Gene3D" id="1.25.40.10">
    <property type="entry name" value="Tetratricopeptide repeat domain"/>
    <property type="match status" value="1"/>
</dbReference>
<proteinExistence type="predicted"/>
<name>A0AA38WP17_9ASTR</name>
<keyword evidence="3" id="KW-1185">Reference proteome</keyword>
<sequence>MFKGISPSWLLFLKTSFSSSKLASQRTLLARFHSDSASNHEPQLDHPPSKYEKITKLDHALQLFDQMTQRQPLPSVVKFTQLLQAVFKMKQYSHVIHLFKQMVAIAAPVDVVTTTIVIKCCCQMSCTSDGLASQTFCLFGV</sequence>
<evidence type="ECO:0000313" key="2">
    <source>
        <dbReference type="EMBL" id="KAJ9556744.1"/>
    </source>
</evidence>
<dbReference type="InterPro" id="IPR011990">
    <property type="entry name" value="TPR-like_helical_dom_sf"/>
</dbReference>
<gene>
    <name evidence="2" type="ORF">OSB04_011358</name>
</gene>
<comment type="caution">
    <text evidence="2">The sequence shown here is derived from an EMBL/GenBank/DDBJ whole genome shotgun (WGS) entry which is preliminary data.</text>
</comment>
<dbReference type="InterPro" id="IPR002885">
    <property type="entry name" value="PPR_rpt"/>
</dbReference>